<dbReference type="RefSeq" id="WP_013175668.1">
    <property type="nucleotide sequence ID" value="NC_014220.1"/>
</dbReference>
<dbReference type="InterPro" id="IPR051784">
    <property type="entry name" value="Nod_factor_ABC_transporter"/>
</dbReference>
<dbReference type="Pfam" id="PF01061">
    <property type="entry name" value="ABC2_membrane"/>
    <property type="match status" value="1"/>
</dbReference>
<keyword evidence="8" id="KW-1185">Reference proteome</keyword>
<dbReference type="EMBL" id="CP002048">
    <property type="protein sequence ID" value="ADI02266.1"/>
    <property type="molecule type" value="Genomic_DNA"/>
</dbReference>
<dbReference type="STRING" id="643648.Slip_1503"/>
<accession>D7CNI1</accession>
<dbReference type="PANTHER" id="PTHR43229">
    <property type="entry name" value="NODULATION PROTEIN J"/>
    <property type="match status" value="1"/>
</dbReference>
<dbReference type="PRINTS" id="PR00164">
    <property type="entry name" value="ABC2TRNSPORT"/>
</dbReference>
<gene>
    <name evidence="7" type="ordered locus">Slip_1503</name>
</gene>
<feature type="transmembrane region" description="Helical" evidence="5">
    <location>
        <begin position="91"/>
        <end position="109"/>
    </location>
</feature>
<evidence type="ECO:0000256" key="5">
    <source>
        <dbReference type="RuleBase" id="RU361157"/>
    </source>
</evidence>
<evidence type="ECO:0000256" key="1">
    <source>
        <dbReference type="ARBA" id="ARBA00004141"/>
    </source>
</evidence>
<reference evidence="7 8" key="2">
    <citation type="journal article" date="2010" name="Stand. Genomic Sci.">
        <title>Complete genome sequence of Syntrophothermus lipocalidus type strain (TGB-C1).</title>
        <authorList>
            <person name="Djao O.D."/>
            <person name="Zhang X."/>
            <person name="Lucas S."/>
            <person name="Lapidus A."/>
            <person name="Del Rio T.G."/>
            <person name="Nolan M."/>
            <person name="Tice H."/>
            <person name="Cheng J.F."/>
            <person name="Han C."/>
            <person name="Tapia R."/>
            <person name="Goodwin L."/>
            <person name="Pitluck S."/>
            <person name="Liolios K."/>
            <person name="Ivanova N."/>
            <person name="Mavromatis K."/>
            <person name="Mikhailova N."/>
            <person name="Ovchinnikova G."/>
            <person name="Pati A."/>
            <person name="Brambilla E."/>
            <person name="Chen A."/>
            <person name="Palaniappan K."/>
            <person name="Land M."/>
            <person name="Hauser L."/>
            <person name="Chang Y.J."/>
            <person name="Jeffries C.D."/>
            <person name="Rohde M."/>
            <person name="Sikorski J."/>
            <person name="Spring S."/>
            <person name="Goker M."/>
            <person name="Detter J.C."/>
            <person name="Woyke T."/>
            <person name="Bristow J."/>
            <person name="Eisen J.A."/>
            <person name="Markowitz V."/>
            <person name="Hugenholtz P."/>
            <person name="Kyrpides N.C."/>
            <person name="Klenk H.P."/>
        </authorList>
    </citation>
    <scope>NUCLEOTIDE SEQUENCE [LARGE SCALE GENOMIC DNA]</scope>
    <source>
        <strain evidence="8">DSM 12680 / TGB-C1</strain>
    </source>
</reference>
<comment type="caution">
    <text evidence="5">Lacks conserved residue(s) required for the propagation of feature annotation.</text>
</comment>
<dbReference type="GO" id="GO:0140359">
    <property type="term" value="F:ABC-type transporter activity"/>
    <property type="evidence" value="ECO:0007669"/>
    <property type="project" value="InterPro"/>
</dbReference>
<evidence type="ECO:0000313" key="7">
    <source>
        <dbReference type="EMBL" id="ADI02266.1"/>
    </source>
</evidence>
<protein>
    <recommendedName>
        <fullName evidence="5">Transport permease protein</fullName>
    </recommendedName>
</protein>
<dbReference type="InterPro" id="IPR000412">
    <property type="entry name" value="ABC_2_transport"/>
</dbReference>
<comment type="subcellular location">
    <subcellularLocation>
        <location evidence="5">Cell membrane</location>
        <topology evidence="5">Multi-pass membrane protein</topology>
    </subcellularLocation>
    <subcellularLocation>
        <location evidence="1">Membrane</location>
        <topology evidence="1">Multi-pass membrane protein</topology>
    </subcellularLocation>
</comment>
<dbReference type="InterPro" id="IPR047817">
    <property type="entry name" value="ABC2_TM_bact-type"/>
</dbReference>
<dbReference type="GO" id="GO:0043190">
    <property type="term" value="C:ATP-binding cassette (ABC) transporter complex"/>
    <property type="evidence" value="ECO:0007669"/>
    <property type="project" value="InterPro"/>
</dbReference>
<dbReference type="KEGG" id="slp:Slip_1503"/>
<feature type="transmembrane region" description="Helical" evidence="5">
    <location>
        <begin position="167"/>
        <end position="190"/>
    </location>
</feature>
<feature type="domain" description="ABC transmembrane type-2" evidence="6">
    <location>
        <begin position="50"/>
        <end position="277"/>
    </location>
</feature>
<dbReference type="eggNOG" id="COG0842">
    <property type="taxonomic scope" value="Bacteria"/>
</dbReference>
<evidence type="ECO:0000313" key="8">
    <source>
        <dbReference type="Proteomes" id="UP000000378"/>
    </source>
</evidence>
<keyword evidence="2 5" id="KW-0812">Transmembrane</keyword>
<evidence type="ECO:0000259" key="6">
    <source>
        <dbReference type="PROSITE" id="PS51012"/>
    </source>
</evidence>
<keyword evidence="5" id="KW-1003">Cell membrane</keyword>
<dbReference type="PROSITE" id="PS51012">
    <property type="entry name" value="ABC_TM2"/>
    <property type="match status" value="1"/>
</dbReference>
<evidence type="ECO:0000256" key="3">
    <source>
        <dbReference type="ARBA" id="ARBA00022989"/>
    </source>
</evidence>
<proteinExistence type="inferred from homology"/>
<feature type="transmembrane region" description="Helical" evidence="5">
    <location>
        <begin position="52"/>
        <end position="71"/>
    </location>
</feature>
<dbReference type="PANTHER" id="PTHR43229:SF2">
    <property type="entry name" value="NODULATION PROTEIN J"/>
    <property type="match status" value="1"/>
</dbReference>
<reference evidence="8" key="1">
    <citation type="journal article" date="2010" name="Stand. Genomic Sci.">
        <title>Complete genome sequence of Syntrophothermus lipocalidus type strain (TGB-C1T).</title>
        <authorList>
            <consortium name="US DOE Joint Genome Institute (JGI-PGF)"/>
            <person name="Djao O."/>
            <person name="Zhang X."/>
            <person name="Lucas S."/>
            <person name="Lapidus A."/>
            <person name="Glavina Del Rio T."/>
            <person name="Nolan M."/>
            <person name="Tice H."/>
            <person name="Cheng J."/>
            <person name="Han C."/>
            <person name="Tapia R."/>
            <person name="Goodwin L."/>
            <person name="Pitluck S."/>
            <person name="Liolios K."/>
            <person name="Ivanova N."/>
            <person name="Mavromatis K."/>
            <person name="Mikhailova N."/>
            <person name="Ovchinnikova G."/>
            <person name="Pati A."/>
            <person name="Brambilla E."/>
            <person name="Chen A."/>
            <person name="Palaniappan K."/>
            <person name="Land M."/>
            <person name="Hauser L."/>
            <person name="Chang Y."/>
            <person name="Jeffries C."/>
            <person name="Rohde M."/>
            <person name="Sikorski J."/>
            <person name="Spring S."/>
            <person name="Goker M."/>
            <person name="Detter J."/>
            <person name="Woyke T."/>
            <person name="Bristow J."/>
            <person name="Eisen J."/>
            <person name="Markowitz V."/>
            <person name="Hugenholtz P."/>
            <person name="Kyrpides N."/>
            <person name="Klenk H."/>
        </authorList>
    </citation>
    <scope>NUCLEOTIDE SEQUENCE [LARGE SCALE GENOMIC DNA]</scope>
    <source>
        <strain evidence="8">DSM 12680 / TGB-C1</strain>
    </source>
</reference>
<name>D7CNI1_SYNLT</name>
<feature type="transmembrane region" description="Helical" evidence="5">
    <location>
        <begin position="197"/>
        <end position="216"/>
    </location>
</feature>
<evidence type="ECO:0000256" key="2">
    <source>
        <dbReference type="ARBA" id="ARBA00022692"/>
    </source>
</evidence>
<keyword evidence="3 5" id="KW-1133">Transmembrane helix</keyword>
<organism evidence="7 8">
    <name type="scientific">Syntrophothermus lipocalidus (strain DSM 12680 / TGB-C1)</name>
    <dbReference type="NCBI Taxonomy" id="643648"/>
    <lineage>
        <taxon>Bacteria</taxon>
        <taxon>Bacillati</taxon>
        <taxon>Bacillota</taxon>
        <taxon>Clostridia</taxon>
        <taxon>Eubacteriales</taxon>
        <taxon>Syntrophomonadaceae</taxon>
        <taxon>Syntrophothermus</taxon>
    </lineage>
</organism>
<dbReference type="Proteomes" id="UP000000378">
    <property type="component" value="Chromosome"/>
</dbReference>
<dbReference type="AlphaFoldDB" id="D7CNI1"/>
<dbReference type="HOGENOM" id="CLU_039483_2_3_9"/>
<evidence type="ECO:0000256" key="4">
    <source>
        <dbReference type="ARBA" id="ARBA00023136"/>
    </source>
</evidence>
<comment type="similarity">
    <text evidence="5">Belongs to the ABC-2 integral membrane protein family.</text>
</comment>
<dbReference type="InterPro" id="IPR013525">
    <property type="entry name" value="ABC2_TM"/>
</dbReference>
<keyword evidence="5" id="KW-0813">Transport</keyword>
<feature type="transmembrane region" description="Helical" evidence="5">
    <location>
        <begin position="251"/>
        <end position="274"/>
    </location>
</feature>
<dbReference type="PIRSF" id="PIRSF006648">
    <property type="entry name" value="DrrB"/>
    <property type="match status" value="1"/>
</dbReference>
<keyword evidence="4 5" id="KW-0472">Membrane</keyword>
<sequence>MNCGEPDALPGVSAEYRPDLPSPMTLVLDWLRGVTTVAEMELLKIRHDPTELLVRSVQPLLWLLIFGQAFGKFGVLSNRYVSYQVFITPGILAQSMMFTSIFFGISIIWERDLGLMQKFLVLPLPRSCFVVGKALGAGIRSLVQAFLIALLTLLAGIHLNWGLLQVVGVLITIVMGAMFFSCFSMSMAALLKTRERFMGVGQLFTMPFFFTSNALYPLDIMPHWLQLIARVNPLTYVVELLRSFLVTGNPVVLRCFGILVLDVLVIATISAWLYPKAVY</sequence>